<feature type="binding site" evidence="4">
    <location>
        <position position="636"/>
    </location>
    <ligand>
        <name>AMP</name>
        <dbReference type="ChEBI" id="CHEBI:456215"/>
    </ligand>
</feature>
<evidence type="ECO:0000256" key="8">
    <source>
        <dbReference type="SAM" id="Phobius"/>
    </source>
</evidence>
<dbReference type="VEuPathDB" id="CryptoDB:Vbra_5821"/>
<dbReference type="FunCoup" id="A0A0G4FGJ6">
    <property type="interactions" value="25"/>
</dbReference>
<feature type="compositionally biased region" description="Low complexity" evidence="7">
    <location>
        <begin position="1040"/>
        <end position="1055"/>
    </location>
</feature>
<dbReference type="OrthoDB" id="331721at2759"/>
<feature type="compositionally biased region" description="Low complexity" evidence="7">
    <location>
        <begin position="988"/>
        <end position="998"/>
    </location>
</feature>
<feature type="region of interest" description="Disordered" evidence="7">
    <location>
        <begin position="916"/>
        <end position="1069"/>
    </location>
</feature>
<dbReference type="InterPro" id="IPR023088">
    <property type="entry name" value="PDEase"/>
</dbReference>
<keyword evidence="1 5" id="KW-0479">Metal-binding</keyword>
<feature type="binding site" evidence="4">
    <location>
        <begin position="483"/>
        <end position="487"/>
    </location>
    <ligand>
        <name>AMP</name>
        <dbReference type="ChEBI" id="CHEBI:456215"/>
    </ligand>
</feature>
<dbReference type="CDD" id="cd00077">
    <property type="entry name" value="HDc"/>
    <property type="match status" value="1"/>
</dbReference>
<feature type="region of interest" description="Disordered" evidence="7">
    <location>
        <begin position="726"/>
        <end position="862"/>
    </location>
</feature>
<feature type="compositionally biased region" description="Basic and acidic residues" evidence="7">
    <location>
        <begin position="1003"/>
        <end position="1012"/>
    </location>
</feature>
<dbReference type="PROSITE" id="PS00126">
    <property type="entry name" value="PDEASE_I_1"/>
    <property type="match status" value="1"/>
</dbReference>
<evidence type="ECO:0000256" key="6">
    <source>
        <dbReference type="RuleBase" id="RU363067"/>
    </source>
</evidence>
<evidence type="ECO:0000256" key="5">
    <source>
        <dbReference type="PIRSR" id="PIRSR623088-3"/>
    </source>
</evidence>
<feature type="domain" description="PDEase" evidence="9">
    <location>
        <begin position="391"/>
        <end position="733"/>
    </location>
</feature>
<dbReference type="Gene3D" id="1.10.1300.10">
    <property type="entry name" value="3'5'-cyclic nucleotide phosphodiesterase, catalytic domain"/>
    <property type="match status" value="1"/>
</dbReference>
<feature type="binding site" evidence="4">
    <location>
        <position position="688"/>
    </location>
    <ligand>
        <name>AMP</name>
        <dbReference type="ChEBI" id="CHEBI:456215"/>
    </ligand>
</feature>
<comment type="similarity">
    <text evidence="6">Belongs to the cyclic nucleotide phosphodiesterase family.</text>
</comment>
<keyword evidence="8" id="KW-1133">Transmembrane helix</keyword>
<comment type="cofactor">
    <cofactor evidence="6">
        <name>a divalent metal cation</name>
        <dbReference type="ChEBI" id="CHEBI:60240"/>
    </cofactor>
    <text evidence="6">Binds 2 divalent metal cations per subunit. Site 1 may preferentially bind zinc ions, while site 2 has a preference for magnesium and/or manganese ions.</text>
</comment>
<dbReference type="EMBL" id="CDMY01000435">
    <property type="protein sequence ID" value="CEM12202.1"/>
    <property type="molecule type" value="Genomic_DNA"/>
</dbReference>
<keyword evidence="2 6" id="KW-0378">Hydrolase</keyword>
<dbReference type="OMA" id="LRIFCIC"/>
<feature type="transmembrane region" description="Helical" evidence="8">
    <location>
        <begin position="211"/>
        <end position="230"/>
    </location>
</feature>
<feature type="transmembrane region" description="Helical" evidence="8">
    <location>
        <begin position="78"/>
        <end position="100"/>
    </location>
</feature>
<feature type="binding site" evidence="5">
    <location>
        <position position="487"/>
    </location>
    <ligand>
        <name>Zn(2+)</name>
        <dbReference type="ChEBI" id="CHEBI:29105"/>
        <label>1</label>
    </ligand>
</feature>
<dbReference type="InterPro" id="IPR003607">
    <property type="entry name" value="HD/PDEase_dom"/>
</dbReference>
<dbReference type="PANTHER" id="PTHR11347">
    <property type="entry name" value="CYCLIC NUCLEOTIDE PHOSPHODIESTERASE"/>
    <property type="match status" value="1"/>
</dbReference>
<evidence type="ECO:0000256" key="2">
    <source>
        <dbReference type="ARBA" id="ARBA00022801"/>
    </source>
</evidence>
<dbReference type="Proteomes" id="UP000041254">
    <property type="component" value="Unassembled WGS sequence"/>
</dbReference>
<dbReference type="InParanoid" id="A0A0G4FGJ6"/>
<dbReference type="SMART" id="SM00471">
    <property type="entry name" value="HDc"/>
    <property type="match status" value="1"/>
</dbReference>
<evidence type="ECO:0000256" key="3">
    <source>
        <dbReference type="PIRSR" id="PIRSR623088-1"/>
    </source>
</evidence>
<dbReference type="PROSITE" id="PS51845">
    <property type="entry name" value="PDEASE_I_2"/>
    <property type="match status" value="1"/>
</dbReference>
<dbReference type="PRINTS" id="PR00387">
    <property type="entry name" value="PDIESTERASE1"/>
</dbReference>
<dbReference type="AlphaFoldDB" id="A0A0G4FGJ6"/>
<gene>
    <name evidence="10" type="ORF">Vbra_5821</name>
</gene>
<feature type="compositionally biased region" description="Low complexity" evidence="7">
    <location>
        <begin position="762"/>
        <end position="774"/>
    </location>
</feature>
<feature type="region of interest" description="Disordered" evidence="7">
    <location>
        <begin position="1"/>
        <end position="23"/>
    </location>
</feature>
<feature type="transmembrane region" description="Helical" evidence="8">
    <location>
        <begin position="237"/>
        <end position="254"/>
    </location>
</feature>
<evidence type="ECO:0000313" key="11">
    <source>
        <dbReference type="Proteomes" id="UP000041254"/>
    </source>
</evidence>
<feature type="binding site" evidence="4">
    <location>
        <position position="524"/>
    </location>
    <ligand>
        <name>AMP</name>
        <dbReference type="ChEBI" id="CHEBI:456215"/>
    </ligand>
</feature>
<feature type="binding site" evidence="5">
    <location>
        <position position="524"/>
    </location>
    <ligand>
        <name>Zn(2+)</name>
        <dbReference type="ChEBI" id="CHEBI:29105"/>
        <label>1</label>
    </ligand>
</feature>
<dbReference type="SUPFAM" id="SSF109604">
    <property type="entry name" value="HD-domain/PDEase-like"/>
    <property type="match status" value="1"/>
</dbReference>
<dbReference type="GO" id="GO:0046872">
    <property type="term" value="F:metal ion binding"/>
    <property type="evidence" value="ECO:0007669"/>
    <property type="project" value="UniProtKB-KW"/>
</dbReference>
<dbReference type="STRING" id="1169540.A0A0G4FGJ6"/>
<name>A0A0G4FGJ6_VITBC</name>
<feature type="binding site" evidence="5">
    <location>
        <position position="636"/>
    </location>
    <ligand>
        <name>Zn(2+)</name>
        <dbReference type="ChEBI" id="CHEBI:29105"/>
        <label>1</label>
    </ligand>
</feature>
<evidence type="ECO:0000259" key="9">
    <source>
        <dbReference type="PROSITE" id="PS51845"/>
    </source>
</evidence>
<dbReference type="EC" id="3.1.4.-" evidence="6"/>
<evidence type="ECO:0000256" key="1">
    <source>
        <dbReference type="ARBA" id="ARBA00022723"/>
    </source>
</evidence>
<feature type="compositionally biased region" description="Basic and acidic residues" evidence="7">
    <location>
        <begin position="1030"/>
        <end position="1039"/>
    </location>
</feature>
<dbReference type="InterPro" id="IPR002073">
    <property type="entry name" value="PDEase_catalytic_dom"/>
</dbReference>
<feature type="transmembrane region" description="Helical" evidence="8">
    <location>
        <begin position="112"/>
        <end position="131"/>
    </location>
</feature>
<dbReference type="InterPro" id="IPR023174">
    <property type="entry name" value="PDEase_CS"/>
</dbReference>
<keyword evidence="8" id="KW-0812">Transmembrane</keyword>
<dbReference type="GO" id="GO:0004114">
    <property type="term" value="F:3',5'-cyclic-nucleotide phosphodiesterase activity"/>
    <property type="evidence" value="ECO:0007669"/>
    <property type="project" value="InterPro"/>
</dbReference>
<feature type="transmembrane region" description="Helical" evidence="8">
    <location>
        <begin position="137"/>
        <end position="160"/>
    </location>
</feature>
<dbReference type="Pfam" id="PF00233">
    <property type="entry name" value="PDEase_I"/>
    <property type="match status" value="1"/>
</dbReference>
<feature type="binding site" evidence="5">
    <location>
        <position position="523"/>
    </location>
    <ligand>
        <name>Zn(2+)</name>
        <dbReference type="ChEBI" id="CHEBI:29105"/>
        <label>1</label>
    </ligand>
</feature>
<accession>A0A0G4FGJ6</accession>
<evidence type="ECO:0000256" key="4">
    <source>
        <dbReference type="PIRSR" id="PIRSR623088-2"/>
    </source>
</evidence>
<feature type="compositionally biased region" description="Basic and acidic residues" evidence="7">
    <location>
        <begin position="742"/>
        <end position="761"/>
    </location>
</feature>
<evidence type="ECO:0000256" key="7">
    <source>
        <dbReference type="SAM" id="MobiDB-lite"/>
    </source>
</evidence>
<sequence length="1069" mass="118125">MNIPLGPPNKGGKSGTTDKTSEGRRMIRHTLNPIIKLLSPSPSTSCRRILYPMSLRFRKEDLETTYAQHVQRQAAKNLWWSLLLLVGCIALEYSATALLTEGFRPKHKPSHLAYTIGVFTIVLSGVFVSGMSAVKGFYAYIELIISLGGSLLCGILVFLVDHWRVARLLEDISPNTIWKRDYFSDGPLLLGLMSILLSICIYLPVRSICLWPVSMSSILCYAFATFVFNSPDGNRPAVLNVLLLILLNHLAFAGRRALEAQQRLQFHEVYQAGFKIKSLEQQIQQVNQRPPTTLESLFDSLKDATKRMDYVRTLLHDDYPDLAAQLESGIAEVKESILHLTRIDTLLQVNVNAIIERRTSSVSVNDTTKKFIKENFMRGRTESPLPAKGKVSRRPTKIRFSVMMAPRAAHDGHESTRALCEGLGTEWNFNMLQLNEATANNALVTVGIYVLEPFVSSSLRCAQQVVVNFLSEIQRRYKAQPYHNAAHGADVCHSTLFLVQHLCVFDKIDEVDQLAVIVAALAHDVGHPARSNAFQIAIGSDLAVRYNDMSVLENFHSAQTFEVLRTDDCNIMQGREPEEWRAFRSAVIDMILETDMNKHFESISKFKVRIQNDDFDIVTRSEDRFLTAKMCVKAADIGHSTKEWNLHYAWSQKVTEEFFEQGDEELARGLPVSPLCDRSKMDEVPKSQSGFLQYVCLDIFQHLAYVEEKVKMSDYMERLTHHMTHHNGATHPVSAQHSNVSHHSEADEHHPGRTQPADKHTPAAPSGPAQGPAAHKGTTGAPSSKHRRSQGDGSKKRQRHLLHSWGGRTATNQLQLEPSRERSIGLTSSPVSEAGRTDADPVGHSSNAHHGGGVSSSCHDLPDAPPAPTFEVHRCCVEQLLENKMEWQRRADDTEHKRKHTEGAVGRRVLFKGVGGRAEGADEVPPPLDGRSLLPSLADEEPLPPQSDLTTSPPPTSPPLFSDHTDPPARTLSPMSLDADGAPVGLISPGSPDMGDPSSLRRPLAEQMKRVEAAPPSLAPSRAGGAVRVDSLEIVEKEGPLSSTTPTPGGSPTRPGGDGGELEIRLTLS</sequence>
<reference evidence="10 11" key="1">
    <citation type="submission" date="2014-11" db="EMBL/GenBank/DDBJ databases">
        <authorList>
            <person name="Zhu J."/>
            <person name="Qi W."/>
            <person name="Song R."/>
        </authorList>
    </citation>
    <scope>NUCLEOTIDE SEQUENCE [LARGE SCALE GENOMIC DNA]</scope>
</reference>
<evidence type="ECO:0000313" key="10">
    <source>
        <dbReference type="EMBL" id="CEM12202.1"/>
    </source>
</evidence>
<feature type="active site" description="Proton donor" evidence="3">
    <location>
        <position position="483"/>
    </location>
</feature>
<keyword evidence="8" id="KW-0472">Membrane</keyword>
<dbReference type="InterPro" id="IPR036971">
    <property type="entry name" value="PDEase_catalytic_dom_sf"/>
</dbReference>
<keyword evidence="11" id="KW-1185">Reference proteome</keyword>
<dbReference type="GO" id="GO:0007165">
    <property type="term" value="P:signal transduction"/>
    <property type="evidence" value="ECO:0007669"/>
    <property type="project" value="InterPro"/>
</dbReference>
<organism evidence="10 11">
    <name type="scientific">Vitrella brassicaformis (strain CCMP3155)</name>
    <dbReference type="NCBI Taxonomy" id="1169540"/>
    <lineage>
        <taxon>Eukaryota</taxon>
        <taxon>Sar</taxon>
        <taxon>Alveolata</taxon>
        <taxon>Colpodellida</taxon>
        <taxon>Vitrellaceae</taxon>
        <taxon>Vitrella</taxon>
    </lineage>
</organism>
<feature type="transmembrane region" description="Helical" evidence="8">
    <location>
        <begin position="188"/>
        <end position="205"/>
    </location>
</feature>
<protein>
    <recommendedName>
        <fullName evidence="6">Phosphodiesterase</fullName>
        <ecNumber evidence="6">3.1.4.-</ecNumber>
    </recommendedName>
</protein>
<proteinExistence type="inferred from homology"/>
<feature type="binding site" evidence="5">
    <location>
        <position position="524"/>
    </location>
    <ligand>
        <name>Zn(2+)</name>
        <dbReference type="ChEBI" id="CHEBI:29105"/>
        <label>2</label>
    </ligand>
</feature>